<proteinExistence type="predicted"/>
<gene>
    <name evidence="2" type="ORF">BP5796_00582</name>
</gene>
<keyword evidence="3" id="KW-1185">Reference proteome</keyword>
<dbReference type="Pfam" id="PF04031">
    <property type="entry name" value="Las1"/>
    <property type="match status" value="1"/>
</dbReference>
<name>A0A3D8T8C2_9HELO</name>
<accession>A0A3D8T8C2</accession>
<dbReference type="Proteomes" id="UP000256328">
    <property type="component" value="Unassembled WGS sequence"/>
</dbReference>
<dbReference type="GO" id="GO:0000470">
    <property type="term" value="P:maturation of LSU-rRNA"/>
    <property type="evidence" value="ECO:0007669"/>
    <property type="project" value="TreeGrafter"/>
</dbReference>
<sequence length="344" mass="38540">MVQYVITPWRDRNELLKVRQQLYPRAGTSKGTPSKSNKDRRHAVARISVWMQRGNCPHLVESTAILTSAVLNDNPGNSAYCVRAAYSAAFCRFVTGLLDSYQDKRRKLSMYSIAKTIGLPATYVELRHQATHEELPSLPKLRIAAQKALHWIWNYYWSQLTPEPNANPGDARAEPTCKTCLQDYLNESDPRRRRELAETLNQWNQDEVVENLLELEGGTHDIPTFWGTLELSRTFLDGEETPSSRYTASSADVPGATDQSLEDIRAEMAQMADSVIDANQSSEQDEHSEANATTDGTGSVVEVETSIESVRSKVKGWSRWHGPWIATPLGTVVTRKELSTQSGS</sequence>
<evidence type="ECO:0000313" key="3">
    <source>
        <dbReference type="Proteomes" id="UP000256328"/>
    </source>
</evidence>
<dbReference type="OrthoDB" id="10263222at2759"/>
<dbReference type="AlphaFoldDB" id="A0A3D8T8C2"/>
<dbReference type="PANTHER" id="PTHR15002">
    <property type="entry name" value="RIBOSOMAL BIOGENESIS PROTEIN LAS1L"/>
    <property type="match status" value="1"/>
</dbReference>
<dbReference type="PANTHER" id="PTHR15002:SF0">
    <property type="entry name" value="RIBOSOMAL BIOGENESIS PROTEIN LAS1L"/>
    <property type="match status" value="1"/>
</dbReference>
<feature type="region of interest" description="Disordered" evidence="1">
    <location>
        <begin position="278"/>
        <end position="301"/>
    </location>
</feature>
<dbReference type="InterPro" id="IPR007174">
    <property type="entry name" value="Las1"/>
</dbReference>
<dbReference type="GO" id="GO:0000460">
    <property type="term" value="P:maturation of 5.8S rRNA"/>
    <property type="evidence" value="ECO:0007669"/>
    <property type="project" value="TreeGrafter"/>
</dbReference>
<evidence type="ECO:0000313" key="2">
    <source>
        <dbReference type="EMBL" id="RDW94819.1"/>
    </source>
</evidence>
<organism evidence="2 3">
    <name type="scientific">Coleophoma crateriformis</name>
    <dbReference type="NCBI Taxonomy" id="565419"/>
    <lineage>
        <taxon>Eukaryota</taxon>
        <taxon>Fungi</taxon>
        <taxon>Dikarya</taxon>
        <taxon>Ascomycota</taxon>
        <taxon>Pezizomycotina</taxon>
        <taxon>Leotiomycetes</taxon>
        <taxon>Helotiales</taxon>
        <taxon>Dermateaceae</taxon>
        <taxon>Coleophoma</taxon>
    </lineage>
</organism>
<dbReference type="EMBL" id="PDLN01000001">
    <property type="protein sequence ID" value="RDW94819.1"/>
    <property type="molecule type" value="Genomic_DNA"/>
</dbReference>
<dbReference type="GO" id="GO:0004519">
    <property type="term" value="F:endonuclease activity"/>
    <property type="evidence" value="ECO:0007669"/>
    <property type="project" value="InterPro"/>
</dbReference>
<comment type="caution">
    <text evidence="2">The sequence shown here is derived from an EMBL/GenBank/DDBJ whole genome shotgun (WGS) entry which is preliminary data.</text>
</comment>
<dbReference type="GO" id="GO:0090730">
    <property type="term" value="C:Las1 complex"/>
    <property type="evidence" value="ECO:0007669"/>
    <property type="project" value="InterPro"/>
</dbReference>
<evidence type="ECO:0000256" key="1">
    <source>
        <dbReference type="SAM" id="MobiDB-lite"/>
    </source>
</evidence>
<dbReference type="GO" id="GO:0030687">
    <property type="term" value="C:preribosome, large subunit precursor"/>
    <property type="evidence" value="ECO:0007669"/>
    <property type="project" value="TreeGrafter"/>
</dbReference>
<protein>
    <submittedName>
        <fullName evidence="2">Uncharacterized protein</fullName>
    </submittedName>
</protein>
<reference evidence="2 3" key="1">
    <citation type="journal article" date="2018" name="IMA Fungus">
        <title>IMA Genome-F 9: Draft genome sequence of Annulohypoxylon stygium, Aspergillus mulundensis, Berkeleyomyces basicola (syn. Thielaviopsis basicola), Ceratocystis smalleyi, two Cercospora beticola strains, Coleophoma cylindrospora, Fusarium fracticaudum, Phialophora cf. hyalina, and Morchella septimelata.</title>
        <authorList>
            <person name="Wingfield B.D."/>
            <person name="Bills G.F."/>
            <person name="Dong Y."/>
            <person name="Huang W."/>
            <person name="Nel W.J."/>
            <person name="Swalarsk-Parry B.S."/>
            <person name="Vaghefi N."/>
            <person name="Wilken P.M."/>
            <person name="An Z."/>
            <person name="de Beer Z.W."/>
            <person name="De Vos L."/>
            <person name="Chen L."/>
            <person name="Duong T.A."/>
            <person name="Gao Y."/>
            <person name="Hammerbacher A."/>
            <person name="Kikkert J.R."/>
            <person name="Li Y."/>
            <person name="Li H."/>
            <person name="Li K."/>
            <person name="Li Q."/>
            <person name="Liu X."/>
            <person name="Ma X."/>
            <person name="Naidoo K."/>
            <person name="Pethybridge S.J."/>
            <person name="Sun J."/>
            <person name="Steenkamp E.T."/>
            <person name="van der Nest M.A."/>
            <person name="van Wyk S."/>
            <person name="Wingfield M.J."/>
            <person name="Xiong C."/>
            <person name="Yue Q."/>
            <person name="Zhang X."/>
        </authorList>
    </citation>
    <scope>NUCLEOTIDE SEQUENCE [LARGE SCALE GENOMIC DNA]</scope>
    <source>
        <strain evidence="2 3">BP5796</strain>
    </source>
</reference>